<feature type="signal peptide" evidence="1">
    <location>
        <begin position="1"/>
        <end position="21"/>
    </location>
</feature>
<evidence type="ECO:0000313" key="3">
    <source>
        <dbReference type="Proteomes" id="UP000623842"/>
    </source>
</evidence>
<reference evidence="2" key="1">
    <citation type="journal article" date="2014" name="Int. J. Syst. Evol. Microbiol.">
        <title>Complete genome sequence of Corynebacterium casei LMG S-19264T (=DSM 44701T), isolated from a smear-ripened cheese.</title>
        <authorList>
            <consortium name="US DOE Joint Genome Institute (JGI-PGF)"/>
            <person name="Walter F."/>
            <person name="Albersmeier A."/>
            <person name="Kalinowski J."/>
            <person name="Ruckert C."/>
        </authorList>
    </citation>
    <scope>NUCLEOTIDE SEQUENCE</scope>
    <source>
        <strain evidence="2">KCTC 42731</strain>
    </source>
</reference>
<sequence length="115" mass="12592">MKLLIATAILLSVSYSVNASASTSVQANSYLENVLIKVCKASKTNSLLTYHNTLKRYRLKNKTVAQQVVCNGQDIASFARSNGAHQVAKKIERSINKTTSITDIASVDKLSVRFE</sequence>
<reference evidence="2" key="2">
    <citation type="submission" date="2020-09" db="EMBL/GenBank/DDBJ databases">
        <authorList>
            <person name="Sun Q."/>
            <person name="Kim S."/>
        </authorList>
    </citation>
    <scope>NUCLEOTIDE SEQUENCE</scope>
    <source>
        <strain evidence="2">KCTC 42731</strain>
    </source>
</reference>
<evidence type="ECO:0000313" key="2">
    <source>
        <dbReference type="EMBL" id="GHF84014.1"/>
    </source>
</evidence>
<proteinExistence type="predicted"/>
<name>A0A919BEW1_9GAMM</name>
<dbReference type="InterPro" id="IPR022193">
    <property type="entry name" value="DUF3718"/>
</dbReference>
<feature type="chain" id="PRO_5037057573" description="DUF3718 domain-containing protein" evidence="1">
    <location>
        <begin position="22"/>
        <end position="115"/>
    </location>
</feature>
<dbReference type="Pfam" id="PF12514">
    <property type="entry name" value="DUF3718"/>
    <property type="match status" value="1"/>
</dbReference>
<dbReference type="RefSeq" id="WP_189767748.1">
    <property type="nucleotide sequence ID" value="NZ_BNCK01000002.1"/>
</dbReference>
<organism evidence="2 3">
    <name type="scientific">Thalassotalea marina</name>
    <dbReference type="NCBI Taxonomy" id="1673741"/>
    <lineage>
        <taxon>Bacteria</taxon>
        <taxon>Pseudomonadati</taxon>
        <taxon>Pseudomonadota</taxon>
        <taxon>Gammaproteobacteria</taxon>
        <taxon>Alteromonadales</taxon>
        <taxon>Colwelliaceae</taxon>
        <taxon>Thalassotalea</taxon>
    </lineage>
</organism>
<keyword evidence="1" id="KW-0732">Signal</keyword>
<comment type="caution">
    <text evidence="2">The sequence shown here is derived from an EMBL/GenBank/DDBJ whole genome shotgun (WGS) entry which is preliminary data.</text>
</comment>
<evidence type="ECO:0000256" key="1">
    <source>
        <dbReference type="SAM" id="SignalP"/>
    </source>
</evidence>
<dbReference type="EMBL" id="BNCK01000002">
    <property type="protein sequence ID" value="GHF84014.1"/>
    <property type="molecule type" value="Genomic_DNA"/>
</dbReference>
<protein>
    <recommendedName>
        <fullName evidence="4">DUF3718 domain-containing protein</fullName>
    </recommendedName>
</protein>
<accession>A0A919BEW1</accession>
<keyword evidence="3" id="KW-1185">Reference proteome</keyword>
<dbReference type="AlphaFoldDB" id="A0A919BEW1"/>
<gene>
    <name evidence="2" type="ORF">GCM10017161_09230</name>
</gene>
<evidence type="ECO:0008006" key="4">
    <source>
        <dbReference type="Google" id="ProtNLM"/>
    </source>
</evidence>
<dbReference type="Proteomes" id="UP000623842">
    <property type="component" value="Unassembled WGS sequence"/>
</dbReference>